<accession>A0A9P4H552</accession>
<dbReference type="Proteomes" id="UP000799777">
    <property type="component" value="Unassembled WGS sequence"/>
</dbReference>
<organism evidence="3 4">
    <name type="scientific">Setomelanomma holmii</name>
    <dbReference type="NCBI Taxonomy" id="210430"/>
    <lineage>
        <taxon>Eukaryota</taxon>
        <taxon>Fungi</taxon>
        <taxon>Dikarya</taxon>
        <taxon>Ascomycota</taxon>
        <taxon>Pezizomycotina</taxon>
        <taxon>Dothideomycetes</taxon>
        <taxon>Pleosporomycetidae</taxon>
        <taxon>Pleosporales</taxon>
        <taxon>Pleosporineae</taxon>
        <taxon>Phaeosphaeriaceae</taxon>
        <taxon>Setomelanomma</taxon>
    </lineage>
</organism>
<keyword evidence="2" id="KW-0812">Transmembrane</keyword>
<feature type="region of interest" description="Disordered" evidence="1">
    <location>
        <begin position="1"/>
        <end position="64"/>
    </location>
</feature>
<feature type="compositionally biased region" description="Low complexity" evidence="1">
    <location>
        <begin position="19"/>
        <end position="29"/>
    </location>
</feature>
<proteinExistence type="predicted"/>
<dbReference type="PANTHER" id="PTHR35040">
    <property type="match status" value="1"/>
</dbReference>
<name>A0A9P4H552_9PLEO</name>
<feature type="transmembrane region" description="Helical" evidence="2">
    <location>
        <begin position="121"/>
        <end position="144"/>
    </location>
</feature>
<dbReference type="EMBL" id="ML978223">
    <property type="protein sequence ID" value="KAF2027694.1"/>
    <property type="molecule type" value="Genomic_DNA"/>
</dbReference>
<gene>
    <name evidence="3" type="ORF">EK21DRAFT_102390</name>
</gene>
<dbReference type="OrthoDB" id="5342184at2759"/>
<dbReference type="Pfam" id="PF12138">
    <property type="entry name" value="Spherulin4"/>
    <property type="match status" value="2"/>
</dbReference>
<dbReference type="PANTHER" id="PTHR35040:SF7">
    <property type="entry name" value="FIBRONECTIN TYPE-III DOMAIN-CONTAINING PROTEIN-RELATED"/>
    <property type="match status" value="1"/>
</dbReference>
<evidence type="ECO:0000313" key="4">
    <source>
        <dbReference type="Proteomes" id="UP000799777"/>
    </source>
</evidence>
<keyword evidence="2" id="KW-1133">Transmembrane helix</keyword>
<evidence type="ECO:0008006" key="5">
    <source>
        <dbReference type="Google" id="ProtNLM"/>
    </source>
</evidence>
<comment type="caution">
    <text evidence="3">The sequence shown here is derived from an EMBL/GenBank/DDBJ whole genome shotgun (WGS) entry which is preliminary data.</text>
</comment>
<evidence type="ECO:0000313" key="3">
    <source>
        <dbReference type="EMBL" id="KAF2027694.1"/>
    </source>
</evidence>
<dbReference type="InterPro" id="IPR021986">
    <property type="entry name" value="Spherulin4"/>
</dbReference>
<keyword evidence="4" id="KW-1185">Reference proteome</keyword>
<evidence type="ECO:0000256" key="2">
    <source>
        <dbReference type="SAM" id="Phobius"/>
    </source>
</evidence>
<keyword evidence="2" id="KW-0472">Membrane</keyword>
<dbReference type="AlphaFoldDB" id="A0A9P4H552"/>
<protein>
    <recommendedName>
        <fullName evidence="5">Spherulin-4</fullName>
    </recommendedName>
</protein>
<evidence type="ECO:0000256" key="1">
    <source>
        <dbReference type="SAM" id="MobiDB-lite"/>
    </source>
</evidence>
<reference evidence="3" key="1">
    <citation type="journal article" date="2020" name="Stud. Mycol.">
        <title>101 Dothideomycetes genomes: a test case for predicting lifestyles and emergence of pathogens.</title>
        <authorList>
            <person name="Haridas S."/>
            <person name="Albert R."/>
            <person name="Binder M."/>
            <person name="Bloem J."/>
            <person name="Labutti K."/>
            <person name="Salamov A."/>
            <person name="Andreopoulos B."/>
            <person name="Baker S."/>
            <person name="Barry K."/>
            <person name="Bills G."/>
            <person name="Bluhm B."/>
            <person name="Cannon C."/>
            <person name="Castanera R."/>
            <person name="Culley D."/>
            <person name="Daum C."/>
            <person name="Ezra D."/>
            <person name="Gonzalez J."/>
            <person name="Henrissat B."/>
            <person name="Kuo A."/>
            <person name="Liang C."/>
            <person name="Lipzen A."/>
            <person name="Lutzoni F."/>
            <person name="Magnuson J."/>
            <person name="Mondo S."/>
            <person name="Nolan M."/>
            <person name="Ohm R."/>
            <person name="Pangilinan J."/>
            <person name="Park H.-J."/>
            <person name="Ramirez L."/>
            <person name="Alfaro M."/>
            <person name="Sun H."/>
            <person name="Tritt A."/>
            <person name="Yoshinaga Y."/>
            <person name="Zwiers L.-H."/>
            <person name="Turgeon B."/>
            <person name="Goodwin S."/>
            <person name="Spatafora J."/>
            <person name="Crous P."/>
            <person name="Grigoriev I."/>
        </authorList>
    </citation>
    <scope>NUCLEOTIDE SEQUENCE</scope>
    <source>
        <strain evidence="3">CBS 110217</strain>
    </source>
</reference>
<sequence length="600" mass="66339">MSLATPHIQALSTYRTQHRVSSSNRNVSSPFNLAIPPRSQRRPLSRADTPTGYLGPPSNPPARTRTPYLEVPGAAVVVGEKPVQPRLYTLNGGSTDTLKSITGSYEPKIQPKEVKRVNDRVLAIAVTLGLAVILAIGIPLAAVLPVKYAVRTPVKVLVRLFVDPVENGWQKLDDAILKYHDMDFMVVVDPDHGTTNATWPSATFIDGIRSLNIYPNVRTLGYIDTARGTIPNTTIRAQIATYAGWANVTEGLAIHGVCFDATPFKNTDDGIARAYLRNISAKVRHVKGWAGEGEGLVVHNPGRVPNTEMLTYRPDIMVAFEGDYAHVPNRSKIHAQVADKNGGREDYAMLVHSVPKDLGRGGMRRIVKNVRSDVQWFVERYPELNFLVIVNPDSGPGAAPWWQTNQDYPDAISDLKSYSKVQTVGYVRATYCNRPIDDVLQDIDTYASREVNGEQDVFQGIFLDETVNVFSPDVKAYLDRVDDKIKGTNGISDNRITIHNPGTAVSKQLASPGPDITVVVETSYDEFVKSDYQNWLKMSTYDRSRTCYMLYSVPQEKIQSLTAELSDKAKYLFLTSATTGVYESFNGPSWEPFVAAMAGL</sequence>